<evidence type="ECO:0000313" key="2">
    <source>
        <dbReference type="EMBL" id="MFC6335234.1"/>
    </source>
</evidence>
<accession>A0ABW1V8X8</accession>
<protein>
    <submittedName>
        <fullName evidence="2">DUF5704 domain-containing protein</fullName>
    </submittedName>
</protein>
<dbReference type="RefSeq" id="WP_379238572.1">
    <property type="nucleotide sequence ID" value="NZ_JBHSTE010000018.1"/>
</dbReference>
<feature type="non-terminal residue" evidence="2">
    <location>
        <position position="1"/>
    </location>
</feature>
<comment type="caution">
    <text evidence="2">The sequence shown here is derived from an EMBL/GenBank/DDBJ whole genome shotgun (WGS) entry which is preliminary data.</text>
</comment>
<keyword evidence="3" id="KW-1185">Reference proteome</keyword>
<evidence type="ECO:0000313" key="3">
    <source>
        <dbReference type="Proteomes" id="UP001596233"/>
    </source>
</evidence>
<dbReference type="InterPro" id="IPR043759">
    <property type="entry name" value="DUF5704"/>
</dbReference>
<dbReference type="EMBL" id="JBHSTE010000018">
    <property type="protein sequence ID" value="MFC6335234.1"/>
    <property type="molecule type" value="Genomic_DNA"/>
</dbReference>
<proteinExistence type="predicted"/>
<dbReference type="Proteomes" id="UP001596233">
    <property type="component" value="Unassembled WGS sequence"/>
</dbReference>
<evidence type="ECO:0000259" key="1">
    <source>
        <dbReference type="Pfam" id="PF18964"/>
    </source>
</evidence>
<sequence length="887" mass="99864">SDTSTEYTKIGAVNSLNGIITLKYKQTFGEESITKGQYKDWASPGARQMWYCGKFNVDFHSYTYMYHDKVIYAEFEQGTTNVGGGNCVAEILPPTQGAVQTRSHMNPNPTAQIGADARGSERFNVTQGIPTTESLYANVRASEYLFDYTFANMNGNVRYTCQFDIVYDRQWKEQHPDICDDQGCEPQDPTDVTDQLSVSYSFTFDRQYSYWTIKHLEAYGLSRSDLYNYALPGGAIMLYATGYSEPELLADRSDNVEDHVTPAETGAVTYTDTSLKSEGMTPPEPPAQATVIAALKAMAEAATDDPKVKNDWVEFNGTVVMDNSERASTGPTPGAIPQPAVIGPDVLYRSGLFITSTLRNAANTPSTGTIYYEPLPDSLDGYREKEFSIAGINSVTVHTPVVNYSTLPDDNRPFDQRMNPDLSRTVLVLDRPFTIRFNESGQHRSIQGYGNRDYIRYTQQKRVRFPFGVFQGSTYYAANTWIDYPVGVSAMTFTMPTWVDEGNYQIRTESWAINSEIGDSCELNRNSSLANYCAYETFDVGVVGRLYGFRVWDIGDPRYETVFRTAKGSKQHKPVAYYSGGRDENGVPTALEEQYNWLLPIRQGSHPTQQATVPHNGYAFLFDFKTIGNLWNSGEGIRIDPTFWFVPRSGGEAIEVDLYYDASGAGNKMIAVGSELDRRSYTRMYTLADPFRNIATTELQEAANYEYHHILTANERAKQPWSRFYSQYLERKVPIGIGYKSLILPYKSRTLIGTSTPPAAVNPTVALRSEQHWYGEYHLPIAPYILPKGTNLQEVANKYGGKLNGHESEFLKKGYIIVNFQLYTVKNNDPDTRILGYKGRIANMWEIEGQVSSARNYLGQTFQYHSGDIILFESDYSVRNDFQGQGK</sequence>
<reference evidence="3" key="1">
    <citation type="journal article" date="2019" name="Int. J. Syst. Evol. Microbiol.">
        <title>The Global Catalogue of Microorganisms (GCM) 10K type strain sequencing project: providing services to taxonomists for standard genome sequencing and annotation.</title>
        <authorList>
            <consortium name="The Broad Institute Genomics Platform"/>
            <consortium name="The Broad Institute Genome Sequencing Center for Infectious Disease"/>
            <person name="Wu L."/>
            <person name="Ma J."/>
        </authorList>
    </citation>
    <scope>NUCLEOTIDE SEQUENCE [LARGE SCALE GENOMIC DNA]</scope>
    <source>
        <strain evidence="3">PCU 280</strain>
    </source>
</reference>
<dbReference type="Pfam" id="PF18964">
    <property type="entry name" value="DUF5704"/>
    <property type="match status" value="1"/>
</dbReference>
<organism evidence="2 3">
    <name type="scientific">Paenibacillus septentrionalis</name>
    <dbReference type="NCBI Taxonomy" id="429342"/>
    <lineage>
        <taxon>Bacteria</taxon>
        <taxon>Bacillati</taxon>
        <taxon>Bacillota</taxon>
        <taxon>Bacilli</taxon>
        <taxon>Bacillales</taxon>
        <taxon>Paenibacillaceae</taxon>
        <taxon>Paenibacillus</taxon>
    </lineage>
</organism>
<gene>
    <name evidence="2" type="ORF">ACFP56_21645</name>
</gene>
<name>A0ABW1V8X8_9BACL</name>
<feature type="domain" description="DUF5704" evidence="1">
    <location>
        <begin position="123"/>
        <end position="311"/>
    </location>
</feature>